<sequence>MMLPLITYNTCLLSPAHGTHLYYNDPTHHYPMVCGGSSLDRLPMLVCTAHSATHVEFDGVLFELGEWVSCPQCRARYQAGFASAALPTLTAEAALPLRLVSN</sequence>
<proteinExistence type="predicted"/>
<keyword evidence="2" id="KW-1185">Reference proteome</keyword>
<dbReference type="Proteomes" id="UP000317646">
    <property type="component" value="Unassembled WGS sequence"/>
</dbReference>
<dbReference type="AlphaFoldDB" id="A0A502HEF3"/>
<protein>
    <submittedName>
        <fullName evidence="1">Uncharacterized protein</fullName>
    </submittedName>
</protein>
<comment type="caution">
    <text evidence="1">The sequence shown here is derived from an EMBL/GenBank/DDBJ whole genome shotgun (WGS) entry which is preliminary data.</text>
</comment>
<accession>A0A502HEF3</accession>
<name>A0A502HEF3_9BACT</name>
<dbReference type="OrthoDB" id="9859325at2"/>
<dbReference type="EMBL" id="RCYZ01000001">
    <property type="protein sequence ID" value="TPG72394.1"/>
    <property type="molecule type" value="Genomic_DNA"/>
</dbReference>
<reference evidence="1 2" key="1">
    <citation type="journal article" date="2019" name="Environ. Microbiol.">
        <title>Species interactions and distinct microbial communities in high Arctic permafrost affected cryosols are associated with the CH4 and CO2 gas fluxes.</title>
        <authorList>
            <person name="Altshuler I."/>
            <person name="Hamel J."/>
            <person name="Turney S."/>
            <person name="Magnuson E."/>
            <person name="Levesque R."/>
            <person name="Greer C."/>
            <person name="Whyte L.G."/>
        </authorList>
    </citation>
    <scope>NUCLEOTIDE SEQUENCE [LARGE SCALE GENOMIC DNA]</scope>
    <source>
        <strain evidence="1 2">S9.2P</strain>
    </source>
</reference>
<evidence type="ECO:0000313" key="2">
    <source>
        <dbReference type="Proteomes" id="UP000317646"/>
    </source>
</evidence>
<gene>
    <name evidence="1" type="ORF">EAH73_03970</name>
</gene>
<organism evidence="1 2">
    <name type="scientific">Hymenobacter nivis</name>
    <dbReference type="NCBI Taxonomy" id="1850093"/>
    <lineage>
        <taxon>Bacteria</taxon>
        <taxon>Pseudomonadati</taxon>
        <taxon>Bacteroidota</taxon>
        <taxon>Cytophagia</taxon>
        <taxon>Cytophagales</taxon>
        <taxon>Hymenobacteraceae</taxon>
        <taxon>Hymenobacter</taxon>
    </lineage>
</organism>
<dbReference type="RefSeq" id="WP_140465175.1">
    <property type="nucleotide sequence ID" value="NZ_RCYZ01000001.1"/>
</dbReference>
<evidence type="ECO:0000313" key="1">
    <source>
        <dbReference type="EMBL" id="TPG72394.1"/>
    </source>
</evidence>